<accession>A0A1E3QZ57</accession>
<dbReference type="GO" id="GO:0008270">
    <property type="term" value="F:zinc ion binding"/>
    <property type="evidence" value="ECO:0007669"/>
    <property type="project" value="InterPro"/>
</dbReference>
<keyword evidence="4" id="KW-1185">Reference proteome</keyword>
<dbReference type="EMBL" id="KV454426">
    <property type="protein sequence ID" value="ODQ82905.1"/>
    <property type="molecule type" value="Genomic_DNA"/>
</dbReference>
<feature type="compositionally biased region" description="Low complexity" evidence="1">
    <location>
        <begin position="390"/>
        <end position="401"/>
    </location>
</feature>
<sequence length="520" mass="56816">MSLKAEHESPILEETSHGCRKRRVGKACDSCRIKKTKCDGTKPCLKCINDNKICIYTERKKPTNKSYPAGYVELLETRIDLLSRSLEKVLDLALTGNDLSFLANATLNKTPQIPDIDSSASESPPSHNNKFSINDIILRLISDEGLLDNQPLDWDKGTSIAANVSASDPNSILSAASKFAEHNRALAEASAASYAETADGSSYPQSVSMSLANSIFNQTAEAFKAAREKPRLKRKVLKSRIKQEEELQFPLEDDPRPLTNYGNDEGILSLENPLLLLSPSELSLNEEELANLGYYGLNNNMEPLDKYGFNSGFDENYNGNMTIVPDPERAAYPLMGTSLDFNTNPFRTALASFNGSGFSRPSSAILANSAAYSTMSFSDFESSGPASNFSSPDDPLLYSPSIEPQQLRQPGSLTSLTSLFENQNLSGSNQPTIVPPTKRSPKSSSSRRSSSFSHHSANASMHHRSSSAHEAGSFSPVLRPLSPMNTGFIAKPLHHNQQHTHHGLAGHVQQVKPKQLNPNM</sequence>
<dbReference type="PANTHER" id="PTHR47655:SF3">
    <property type="entry name" value="ZN(II)2CYS6 TRANSCRIPTION FACTOR (EUROFUNG)"/>
    <property type="match status" value="1"/>
</dbReference>
<dbReference type="GO" id="GO:0000981">
    <property type="term" value="F:DNA-binding transcription factor activity, RNA polymerase II-specific"/>
    <property type="evidence" value="ECO:0007669"/>
    <property type="project" value="InterPro"/>
</dbReference>
<dbReference type="InterPro" id="IPR036864">
    <property type="entry name" value="Zn2-C6_fun-type_DNA-bd_sf"/>
</dbReference>
<gene>
    <name evidence="3" type="ORF">BABINDRAFT_159397</name>
</gene>
<evidence type="ECO:0000313" key="3">
    <source>
        <dbReference type="EMBL" id="ODQ82905.1"/>
    </source>
</evidence>
<organism evidence="3 4">
    <name type="scientific">Babjeviella inositovora NRRL Y-12698</name>
    <dbReference type="NCBI Taxonomy" id="984486"/>
    <lineage>
        <taxon>Eukaryota</taxon>
        <taxon>Fungi</taxon>
        <taxon>Dikarya</taxon>
        <taxon>Ascomycota</taxon>
        <taxon>Saccharomycotina</taxon>
        <taxon>Pichiomycetes</taxon>
        <taxon>Serinales incertae sedis</taxon>
        <taxon>Babjeviella</taxon>
    </lineage>
</organism>
<dbReference type="InterPro" id="IPR052783">
    <property type="entry name" value="Metabolic/Drug-Res_Regulator"/>
</dbReference>
<feature type="region of interest" description="Disordered" evidence="1">
    <location>
        <begin position="383"/>
        <end position="408"/>
    </location>
</feature>
<dbReference type="PROSITE" id="PS50048">
    <property type="entry name" value="ZN2_CY6_FUNGAL_2"/>
    <property type="match status" value="1"/>
</dbReference>
<dbReference type="CDD" id="cd00067">
    <property type="entry name" value="GAL4"/>
    <property type="match status" value="1"/>
</dbReference>
<feature type="region of interest" description="Disordered" evidence="1">
    <location>
        <begin position="423"/>
        <end position="478"/>
    </location>
</feature>
<dbReference type="PANTHER" id="PTHR47655">
    <property type="entry name" value="QUINIC ACID UTILIZATION ACTIVATOR"/>
    <property type="match status" value="1"/>
</dbReference>
<dbReference type="AlphaFoldDB" id="A0A1E3QZ57"/>
<protein>
    <recommendedName>
        <fullName evidence="2">Zn(2)-C6 fungal-type domain-containing protein</fullName>
    </recommendedName>
</protein>
<dbReference type="Pfam" id="PF00172">
    <property type="entry name" value="Zn_clus"/>
    <property type="match status" value="1"/>
</dbReference>
<feature type="domain" description="Zn(2)-C6 fungal-type" evidence="2">
    <location>
        <begin position="27"/>
        <end position="56"/>
    </location>
</feature>
<reference evidence="4" key="1">
    <citation type="submission" date="2016-05" db="EMBL/GenBank/DDBJ databases">
        <title>Comparative genomics of biotechnologically important yeasts.</title>
        <authorList>
            <consortium name="DOE Joint Genome Institute"/>
            <person name="Riley R."/>
            <person name="Haridas S."/>
            <person name="Wolfe K.H."/>
            <person name="Lopes M.R."/>
            <person name="Hittinger C.T."/>
            <person name="Goker M."/>
            <person name="Salamov A."/>
            <person name="Wisecaver J."/>
            <person name="Long T.M."/>
            <person name="Aerts A.L."/>
            <person name="Barry K."/>
            <person name="Choi C."/>
            <person name="Clum A."/>
            <person name="Coughlan A.Y."/>
            <person name="Deshpande S."/>
            <person name="Douglass A.P."/>
            <person name="Hanson S.J."/>
            <person name="Klenk H.-P."/>
            <person name="Labutti K."/>
            <person name="Lapidus A."/>
            <person name="Lindquist E."/>
            <person name="Lipzen A."/>
            <person name="Meier-Kolthoff J.P."/>
            <person name="Ohm R.A."/>
            <person name="Otillar R.P."/>
            <person name="Pangilinan J."/>
            <person name="Peng Y."/>
            <person name="Rokas A."/>
            <person name="Rosa C.A."/>
            <person name="Scheuner C."/>
            <person name="Sibirny A.A."/>
            <person name="Slot J.C."/>
            <person name="Stielow J.B."/>
            <person name="Sun H."/>
            <person name="Kurtzman C.P."/>
            <person name="Blackwell M."/>
            <person name="Grigoriev I.V."/>
            <person name="Jeffries T.W."/>
        </authorList>
    </citation>
    <scope>NUCLEOTIDE SEQUENCE [LARGE SCALE GENOMIC DNA]</scope>
    <source>
        <strain evidence="4">NRRL Y-12698</strain>
    </source>
</reference>
<evidence type="ECO:0000259" key="2">
    <source>
        <dbReference type="PROSITE" id="PS50048"/>
    </source>
</evidence>
<dbReference type="STRING" id="984486.A0A1E3QZ57"/>
<dbReference type="RefSeq" id="XP_018988233.1">
    <property type="nucleotide sequence ID" value="XM_019127635.1"/>
</dbReference>
<dbReference type="GeneID" id="30145488"/>
<feature type="compositionally biased region" description="Basic residues" evidence="1">
    <location>
        <begin position="495"/>
        <end position="504"/>
    </location>
</feature>
<dbReference type="PROSITE" id="PS00463">
    <property type="entry name" value="ZN2_CY6_FUNGAL_1"/>
    <property type="match status" value="1"/>
</dbReference>
<feature type="region of interest" description="Disordered" evidence="1">
    <location>
        <begin position="495"/>
        <end position="520"/>
    </location>
</feature>
<dbReference type="OrthoDB" id="5600212at2759"/>
<evidence type="ECO:0000256" key="1">
    <source>
        <dbReference type="SAM" id="MobiDB-lite"/>
    </source>
</evidence>
<dbReference type="Gene3D" id="4.10.240.10">
    <property type="entry name" value="Zn(2)-C6 fungal-type DNA-binding domain"/>
    <property type="match status" value="1"/>
</dbReference>
<dbReference type="Proteomes" id="UP000094336">
    <property type="component" value="Unassembled WGS sequence"/>
</dbReference>
<name>A0A1E3QZ57_9ASCO</name>
<dbReference type="InterPro" id="IPR001138">
    <property type="entry name" value="Zn2Cys6_DnaBD"/>
</dbReference>
<feature type="compositionally biased region" description="Low complexity" evidence="1">
    <location>
        <begin position="442"/>
        <end position="460"/>
    </location>
</feature>
<dbReference type="SMART" id="SM00066">
    <property type="entry name" value="GAL4"/>
    <property type="match status" value="1"/>
</dbReference>
<dbReference type="SUPFAM" id="SSF57701">
    <property type="entry name" value="Zn2/Cys6 DNA-binding domain"/>
    <property type="match status" value="1"/>
</dbReference>
<feature type="compositionally biased region" description="Polar residues" evidence="1">
    <location>
        <begin position="423"/>
        <end position="432"/>
    </location>
</feature>
<evidence type="ECO:0000313" key="4">
    <source>
        <dbReference type="Proteomes" id="UP000094336"/>
    </source>
</evidence>
<proteinExistence type="predicted"/>